<dbReference type="InterPro" id="IPR003591">
    <property type="entry name" value="Leu-rich_rpt_typical-subtyp"/>
</dbReference>
<feature type="domain" description="Disease resistance R13L4/SHOC-2-like LRR" evidence="6">
    <location>
        <begin position="150"/>
        <end position="360"/>
    </location>
</feature>
<dbReference type="PRINTS" id="PR00019">
    <property type="entry name" value="LEURICHRPT"/>
</dbReference>
<dbReference type="SMART" id="SM00369">
    <property type="entry name" value="LRR_TYP"/>
    <property type="match status" value="10"/>
</dbReference>
<dbReference type="Gene3D" id="3.80.10.10">
    <property type="entry name" value="Ribonuclease Inhibitor"/>
    <property type="match status" value="4"/>
</dbReference>
<reference evidence="7 8" key="1">
    <citation type="journal article" date="2020" name="BMC Genomics">
        <title>Intraspecific diversification of the crop wild relative Brassica cretica Lam. using demographic model selection.</title>
        <authorList>
            <person name="Kioukis A."/>
            <person name="Michalopoulou V.A."/>
            <person name="Briers L."/>
            <person name="Pirintsos S."/>
            <person name="Studholme D.J."/>
            <person name="Pavlidis P."/>
            <person name="Sarris P.F."/>
        </authorList>
    </citation>
    <scope>NUCLEOTIDE SEQUENCE [LARGE SCALE GENOMIC DNA]</scope>
    <source>
        <strain evidence="8">cv. PFS-1207/04</strain>
    </source>
</reference>
<evidence type="ECO:0000256" key="4">
    <source>
        <dbReference type="ARBA" id="ARBA00023170"/>
    </source>
</evidence>
<keyword evidence="8" id="KW-1185">Reference proteome</keyword>
<keyword evidence="5" id="KW-0472">Membrane</keyword>
<protein>
    <recommendedName>
        <fullName evidence="6">Disease resistance R13L4/SHOC-2-like LRR domain-containing protein</fullName>
    </recommendedName>
</protein>
<evidence type="ECO:0000259" key="6">
    <source>
        <dbReference type="Pfam" id="PF23598"/>
    </source>
</evidence>
<dbReference type="InterPro" id="IPR001611">
    <property type="entry name" value="Leu-rich_rpt"/>
</dbReference>
<keyword evidence="5" id="KW-1133">Transmembrane helix</keyword>
<evidence type="ECO:0000256" key="5">
    <source>
        <dbReference type="SAM" id="Phobius"/>
    </source>
</evidence>
<dbReference type="InterPro" id="IPR055414">
    <property type="entry name" value="LRR_R13L4/SHOC2-like"/>
</dbReference>
<dbReference type="InterPro" id="IPR051502">
    <property type="entry name" value="RLP_Defense_Trigger"/>
</dbReference>
<comment type="similarity">
    <text evidence="1">Belongs to the RLP family.</text>
</comment>
<keyword evidence="3" id="KW-0677">Repeat</keyword>
<keyword evidence="2" id="KW-0433">Leucine-rich repeat</keyword>
<dbReference type="PANTHER" id="PTHR48062:SF64">
    <property type="entry name" value="RECEPTOR-LIKE PROTEIN 13"/>
    <property type="match status" value="1"/>
</dbReference>
<dbReference type="Proteomes" id="UP000266723">
    <property type="component" value="Unassembled WGS sequence"/>
</dbReference>
<keyword evidence="5" id="KW-0812">Transmembrane</keyword>
<dbReference type="Pfam" id="PF23598">
    <property type="entry name" value="LRR_14"/>
    <property type="match status" value="1"/>
</dbReference>
<dbReference type="InterPro" id="IPR032675">
    <property type="entry name" value="LRR_dom_sf"/>
</dbReference>
<dbReference type="Pfam" id="PF13855">
    <property type="entry name" value="LRR_8"/>
    <property type="match status" value="2"/>
</dbReference>
<comment type="caution">
    <text evidence="7">The sequence shown here is derived from an EMBL/GenBank/DDBJ whole genome shotgun (WGS) entry which is preliminary data.</text>
</comment>
<evidence type="ECO:0000256" key="1">
    <source>
        <dbReference type="ARBA" id="ARBA00009592"/>
    </source>
</evidence>
<evidence type="ECO:0000256" key="3">
    <source>
        <dbReference type="ARBA" id="ARBA00022737"/>
    </source>
</evidence>
<evidence type="ECO:0000256" key="2">
    <source>
        <dbReference type="ARBA" id="ARBA00022614"/>
    </source>
</evidence>
<keyword evidence="4" id="KW-0675">Receptor</keyword>
<organism evidence="7 8">
    <name type="scientific">Brassica cretica</name>
    <name type="common">Mustard</name>
    <dbReference type="NCBI Taxonomy" id="69181"/>
    <lineage>
        <taxon>Eukaryota</taxon>
        <taxon>Viridiplantae</taxon>
        <taxon>Streptophyta</taxon>
        <taxon>Embryophyta</taxon>
        <taxon>Tracheophyta</taxon>
        <taxon>Spermatophyta</taxon>
        <taxon>Magnoliopsida</taxon>
        <taxon>eudicotyledons</taxon>
        <taxon>Gunneridae</taxon>
        <taxon>Pentapetalae</taxon>
        <taxon>rosids</taxon>
        <taxon>malvids</taxon>
        <taxon>Brassicales</taxon>
        <taxon>Brassicaceae</taxon>
        <taxon>Brassiceae</taxon>
        <taxon>Brassica</taxon>
    </lineage>
</organism>
<feature type="transmembrane region" description="Helical" evidence="5">
    <location>
        <begin position="881"/>
        <end position="902"/>
    </location>
</feature>
<accession>A0ABQ7AP43</accession>
<dbReference type="PANTHER" id="PTHR48062">
    <property type="entry name" value="RECEPTOR-LIKE PROTEIN 14"/>
    <property type="match status" value="1"/>
</dbReference>
<dbReference type="SUPFAM" id="SSF52047">
    <property type="entry name" value="RNI-like"/>
    <property type="match status" value="2"/>
</dbReference>
<dbReference type="PROSITE" id="PS51450">
    <property type="entry name" value="LRR"/>
    <property type="match status" value="1"/>
</dbReference>
<dbReference type="EMBL" id="QGKV02001556">
    <property type="protein sequence ID" value="KAF3515909.1"/>
    <property type="molecule type" value="Genomic_DNA"/>
</dbReference>
<name>A0ABQ7AP43_BRACR</name>
<proteinExistence type="inferred from homology"/>
<dbReference type="Pfam" id="PF00560">
    <property type="entry name" value="LRR_1"/>
    <property type="match status" value="2"/>
</dbReference>
<dbReference type="SMART" id="SM00365">
    <property type="entry name" value="LRR_SD22"/>
    <property type="match status" value="7"/>
</dbReference>
<gene>
    <name evidence="7" type="ORF">DY000_02063869</name>
</gene>
<evidence type="ECO:0000313" key="7">
    <source>
        <dbReference type="EMBL" id="KAF3515909.1"/>
    </source>
</evidence>
<sequence length="926" mass="103937">MALLNLKRYVVSVTEEDQTEYVLPTWTNEEKMDCCHWEGLKCNRTSGRVIEIVFGGLYLKENSHLNLSLLHPFEEVQRLDLSNYEDKGLSGLFDYVEGYKSLRRLRNLEVLYLTENKFNNSIFPFLNAATSLTTLFLRGNKMDGHFPAKELRDLTNLKLLDLSGNNFSGSIRVRDMTPLKQLKALDLRGNKFSASTDLQGICELKNLLELDFSKNKLVGNFPLCLTSLTRLRVLDLSSNQLTGTIPFALGNLKSLEYLSLFDNNFEGLFSLGSLTNLSELRVLKLSSKSNSFQVVSESSWKPKFQLSVISLRSCILEKVPPFLRYQKELHEIYLSDNRISENFPSWLLANNTNLEILHLKNNSFTSFQLPSSGHSLIFLDVSVNKFNNIFPINIGWILPSLRYINISNNGFHGELPSSLGNMKGIEFLDISHNSFHGKLPRNFLEGCYSLTILKMSHNKLSGEILPKATNFTDMLVLSMDNNQFTGNIGQGLRSLRYMLLLDISNNNLTGVFPSWFGDFPYMNALLVANNMLEGEIPTALFNITYLQLLDLSANMLSGSIPPRLNSTNQVALFLQDNNLSGSIPNTLLVNIRILDLRNNRLSGNIPELINTQNINILLLRGNNLSGRIPRQLCALRSIHLLDLANNRLNGSIPLCLGNTSFGSFCLGKENASYSYDVGMAFTDVFPSSTPDSTSTGNVGTYVKSLLVLDQFSMDYEAATQTKIEFATKHRYDAYMGGNLRYLFGMDLSENELSGEVPVELGGLLELYALNLSHNYLTGAIPKSFSGMKNMESLDLSFNRLQGHIPPQLTELSSLAVFNVSFNNLSGVIPLGKQFNTFDSQSYLGNPLLCGKPTNMSCESNNFHEPDNGVEAEETTIDMVSFYWSLAAAYVTILLGIFTSLSFDSPWSRLWFYNIDAFIHKAGNFLW</sequence>
<evidence type="ECO:0000313" key="8">
    <source>
        <dbReference type="Proteomes" id="UP000266723"/>
    </source>
</evidence>